<dbReference type="SMART" id="SM00120">
    <property type="entry name" value="HX"/>
    <property type="match status" value="2"/>
</dbReference>
<proteinExistence type="predicted"/>
<feature type="repeat" description="Hemopexin" evidence="2">
    <location>
        <begin position="78"/>
        <end position="126"/>
    </location>
</feature>
<dbReference type="Proteomes" id="UP000386466">
    <property type="component" value="Unassembled WGS sequence"/>
</dbReference>
<dbReference type="PROSITE" id="PS51642">
    <property type="entry name" value="HEMOPEXIN_2"/>
    <property type="match status" value="1"/>
</dbReference>
<dbReference type="InterPro" id="IPR000585">
    <property type="entry name" value="Hemopexin-like_dom"/>
</dbReference>
<keyword evidence="1" id="KW-0677">Repeat</keyword>
<feature type="region of interest" description="Disordered" evidence="3">
    <location>
        <begin position="23"/>
        <end position="50"/>
    </location>
</feature>
<gene>
    <name evidence="4" type="ORF">LYPA_23C021841</name>
</gene>
<protein>
    <submittedName>
        <fullName evidence="4">Low quality protein</fullName>
    </submittedName>
</protein>
<evidence type="ECO:0000256" key="1">
    <source>
        <dbReference type="ARBA" id="ARBA00022737"/>
    </source>
</evidence>
<dbReference type="Pfam" id="PF00045">
    <property type="entry name" value="Hemopexin"/>
    <property type="match status" value="2"/>
</dbReference>
<feature type="compositionally biased region" description="Basic and acidic residues" evidence="3">
    <location>
        <begin position="23"/>
        <end position="33"/>
    </location>
</feature>
<name>A0A485PTE3_LYNPA</name>
<accession>A0A485PTE3</accession>
<evidence type="ECO:0000313" key="5">
    <source>
        <dbReference type="Proteomes" id="UP000386466"/>
    </source>
</evidence>
<dbReference type="EMBL" id="CAAGRJ010041203">
    <property type="protein sequence ID" value="VFV47694.1"/>
    <property type="molecule type" value="Genomic_DNA"/>
</dbReference>
<organism evidence="4 5">
    <name type="scientific">Lynx pardinus</name>
    <name type="common">Iberian lynx</name>
    <name type="synonym">Felis pardina</name>
    <dbReference type="NCBI Taxonomy" id="191816"/>
    <lineage>
        <taxon>Eukaryota</taxon>
        <taxon>Metazoa</taxon>
        <taxon>Chordata</taxon>
        <taxon>Craniata</taxon>
        <taxon>Vertebrata</taxon>
        <taxon>Euteleostomi</taxon>
        <taxon>Mammalia</taxon>
        <taxon>Eutheria</taxon>
        <taxon>Laurasiatheria</taxon>
        <taxon>Carnivora</taxon>
        <taxon>Feliformia</taxon>
        <taxon>Felidae</taxon>
        <taxon>Felinae</taxon>
        <taxon>Lynx</taxon>
    </lineage>
</organism>
<dbReference type="Gene3D" id="2.110.10.10">
    <property type="entry name" value="Hemopexin-like domain"/>
    <property type="match status" value="1"/>
</dbReference>
<dbReference type="SUPFAM" id="SSF50923">
    <property type="entry name" value="Hemopexin-like domain"/>
    <property type="match status" value="1"/>
</dbReference>
<evidence type="ECO:0000256" key="2">
    <source>
        <dbReference type="PROSITE-ProRule" id="PRU01011"/>
    </source>
</evidence>
<dbReference type="InterPro" id="IPR018487">
    <property type="entry name" value="Hemopexin-like_repeat"/>
</dbReference>
<keyword evidence="5" id="KW-1185">Reference proteome</keyword>
<dbReference type="AlphaFoldDB" id="A0A485PTE3"/>
<evidence type="ECO:0000313" key="4">
    <source>
        <dbReference type="EMBL" id="VFV47694.1"/>
    </source>
</evidence>
<sequence>MMVRMSAEGELCCVEKDQMCRVERPSRRRDSLHKGKRTSGAAQTGAGHSGNHFWAIRGTEVQAGYPKDIHTLGFPPALGKIDAAVSDEEKKKTYFFVEDKYWRFDENSQSMERGFPRQTADDFPGVGPKVDAVFQEFGKKARTSSPLGTLWGILWNQNDVESQSSNHSVLYPLFSKFLKILTFSLHLFFLDTFQVSVSYLHIK</sequence>
<dbReference type="CDD" id="cd00094">
    <property type="entry name" value="HX"/>
    <property type="match status" value="1"/>
</dbReference>
<reference evidence="4 5" key="1">
    <citation type="submission" date="2019-01" db="EMBL/GenBank/DDBJ databases">
        <authorList>
            <person name="Alioto T."/>
            <person name="Alioto T."/>
        </authorList>
    </citation>
    <scope>NUCLEOTIDE SEQUENCE [LARGE SCALE GENOMIC DNA]</scope>
</reference>
<evidence type="ECO:0000256" key="3">
    <source>
        <dbReference type="SAM" id="MobiDB-lite"/>
    </source>
</evidence>
<dbReference type="InterPro" id="IPR036375">
    <property type="entry name" value="Hemopexin-like_dom_sf"/>
</dbReference>